<name>A0ABR5K9S7_9GAMM</name>
<proteinExistence type="predicted"/>
<keyword evidence="1" id="KW-0472">Membrane</keyword>
<evidence type="ECO:0000313" key="2">
    <source>
        <dbReference type="EMBL" id="KOY61367.1"/>
    </source>
</evidence>
<dbReference type="Proteomes" id="UP000037727">
    <property type="component" value="Unassembled WGS sequence"/>
</dbReference>
<comment type="caution">
    <text evidence="2">The sequence shown here is derived from an EMBL/GenBank/DDBJ whole genome shotgun (WGS) entry which is preliminary data.</text>
</comment>
<feature type="transmembrane region" description="Helical" evidence="1">
    <location>
        <begin position="29"/>
        <end position="51"/>
    </location>
</feature>
<keyword evidence="3" id="KW-1185">Reference proteome</keyword>
<accession>A0ABR5K9S7</accession>
<protein>
    <submittedName>
        <fullName evidence="2">Uncharacterized protein</fullName>
    </submittedName>
</protein>
<feature type="transmembrane region" description="Helical" evidence="1">
    <location>
        <begin position="82"/>
        <end position="99"/>
    </location>
</feature>
<organism evidence="2 3">
    <name type="scientific">Photorhabdus heterorhabditis</name>
    <dbReference type="NCBI Taxonomy" id="880156"/>
    <lineage>
        <taxon>Bacteria</taxon>
        <taxon>Pseudomonadati</taxon>
        <taxon>Pseudomonadota</taxon>
        <taxon>Gammaproteobacteria</taxon>
        <taxon>Enterobacterales</taxon>
        <taxon>Morganellaceae</taxon>
        <taxon>Photorhabdus</taxon>
    </lineage>
</organism>
<evidence type="ECO:0000256" key="1">
    <source>
        <dbReference type="SAM" id="Phobius"/>
    </source>
</evidence>
<keyword evidence="1" id="KW-0812">Transmembrane</keyword>
<gene>
    <name evidence="2" type="ORF">AM629_14225</name>
</gene>
<evidence type="ECO:0000313" key="3">
    <source>
        <dbReference type="Proteomes" id="UP000037727"/>
    </source>
</evidence>
<keyword evidence="1" id="KW-1133">Transmembrane helix</keyword>
<dbReference type="EMBL" id="LJCS01000042">
    <property type="protein sequence ID" value="KOY61367.1"/>
    <property type="molecule type" value="Genomic_DNA"/>
</dbReference>
<reference evidence="2 3" key="1">
    <citation type="submission" date="2015-09" db="EMBL/GenBank/DDBJ databases">
        <title>Draft genome sequence and assembly of Photorhabdus sp. VMG, a bacterial symbiont associated with Heterorhabditis zealandica.</title>
        <authorList>
            <person name="Naidoo S."/>
            <person name="Featherston J."/>
            <person name="Mothupi B."/>
            <person name="Gray V.M."/>
        </authorList>
    </citation>
    <scope>NUCLEOTIDE SEQUENCE [LARGE SCALE GENOMIC DNA]</scope>
    <source>
        <strain evidence="2 3">VMG</strain>
    </source>
</reference>
<feature type="transmembrane region" description="Helical" evidence="1">
    <location>
        <begin position="57"/>
        <end position="75"/>
    </location>
</feature>
<sequence>MLLFYNLSYIEINRLSYLSNFLSMRKILLYNYLVSLFLFSVLSSSFCFFVVKSFPIIMFISYVFLSVILSFISLLRTQYTKLIILCIIVSFTYFFGVIYA</sequence>